<dbReference type="PROSITE" id="PS50866">
    <property type="entry name" value="GOLD"/>
    <property type="match status" value="1"/>
</dbReference>
<evidence type="ECO:0000256" key="3">
    <source>
        <dbReference type="ARBA" id="ARBA00022692"/>
    </source>
</evidence>
<feature type="chain" id="PRO_5044754189" description="GOLD domain-containing protein" evidence="10">
    <location>
        <begin position="24"/>
        <end position="223"/>
    </location>
</feature>
<feature type="coiled-coil region" evidence="8">
    <location>
        <begin position="142"/>
        <end position="186"/>
    </location>
</feature>
<evidence type="ECO:0000256" key="6">
    <source>
        <dbReference type="ARBA" id="ARBA00023136"/>
    </source>
</evidence>
<accession>A0ABC8Y763</accession>
<evidence type="ECO:0000313" key="13">
    <source>
        <dbReference type="Proteomes" id="UP001497457"/>
    </source>
</evidence>
<reference evidence="13" key="1">
    <citation type="submission" date="2024-06" db="EMBL/GenBank/DDBJ databases">
        <authorList>
            <person name="Ryan C."/>
        </authorList>
    </citation>
    <scope>NUCLEOTIDE SEQUENCE [LARGE SCALE GENOMIC DNA]</scope>
</reference>
<dbReference type="EMBL" id="OZ075126">
    <property type="protein sequence ID" value="CAL4939204.1"/>
    <property type="molecule type" value="Genomic_DNA"/>
</dbReference>
<evidence type="ECO:0000256" key="8">
    <source>
        <dbReference type="SAM" id="Coils"/>
    </source>
</evidence>
<reference evidence="12 13" key="2">
    <citation type="submission" date="2024-10" db="EMBL/GenBank/DDBJ databases">
        <authorList>
            <person name="Ryan C."/>
        </authorList>
    </citation>
    <scope>NUCLEOTIDE SEQUENCE [LARGE SCALE GENOMIC DNA]</scope>
</reference>
<keyword evidence="5 9" id="KW-1133">Transmembrane helix</keyword>
<keyword evidence="3 7" id="KW-0812">Transmembrane</keyword>
<evidence type="ECO:0000256" key="9">
    <source>
        <dbReference type="SAM" id="Phobius"/>
    </source>
</evidence>
<evidence type="ECO:0000313" key="12">
    <source>
        <dbReference type="EMBL" id="CAL4939204.1"/>
    </source>
</evidence>
<dbReference type="Pfam" id="PF01105">
    <property type="entry name" value="EMP24_GP25L"/>
    <property type="match status" value="1"/>
</dbReference>
<dbReference type="GO" id="GO:0016020">
    <property type="term" value="C:membrane"/>
    <property type="evidence" value="ECO:0007669"/>
    <property type="project" value="UniProtKB-SubCell"/>
</dbReference>
<proteinExistence type="inferred from homology"/>
<evidence type="ECO:0000259" key="11">
    <source>
        <dbReference type="PROSITE" id="PS50866"/>
    </source>
</evidence>
<comment type="subcellular location">
    <subcellularLocation>
        <location evidence="1 7">Membrane</location>
        <topology evidence="1 7">Single-pass type I membrane protein</topology>
    </subcellularLocation>
</comment>
<keyword evidence="8" id="KW-0175">Coiled coil</keyword>
<evidence type="ECO:0000256" key="4">
    <source>
        <dbReference type="ARBA" id="ARBA00022729"/>
    </source>
</evidence>
<evidence type="ECO:0000256" key="7">
    <source>
        <dbReference type="RuleBase" id="RU003827"/>
    </source>
</evidence>
<evidence type="ECO:0000256" key="1">
    <source>
        <dbReference type="ARBA" id="ARBA00004479"/>
    </source>
</evidence>
<evidence type="ECO:0000256" key="5">
    <source>
        <dbReference type="ARBA" id="ARBA00022989"/>
    </source>
</evidence>
<name>A0ABC8Y763_9POAL</name>
<feature type="transmembrane region" description="Helical" evidence="9">
    <location>
        <begin position="191"/>
        <end position="211"/>
    </location>
</feature>
<gene>
    <name evidence="12" type="ORF">URODEC1_LOCUS31768</name>
</gene>
<protein>
    <recommendedName>
        <fullName evidence="11">GOLD domain-containing protein</fullName>
    </recommendedName>
</protein>
<feature type="signal peptide" evidence="10">
    <location>
        <begin position="1"/>
        <end position="23"/>
    </location>
</feature>
<dbReference type="AlphaFoldDB" id="A0ABC8Y763"/>
<dbReference type="Proteomes" id="UP001497457">
    <property type="component" value="Chromosome 16b"/>
</dbReference>
<dbReference type="InterPro" id="IPR009038">
    <property type="entry name" value="GOLD_dom"/>
</dbReference>
<keyword evidence="4 10" id="KW-0732">Signal</keyword>
<keyword evidence="6 9" id="KW-0472">Membrane</keyword>
<keyword evidence="13" id="KW-1185">Reference proteome</keyword>
<dbReference type="PANTHER" id="PTHR22811">
    <property type="entry name" value="TRANSMEMBRANE EMP24 DOMAIN-CONTAINING PROTEIN"/>
    <property type="match status" value="1"/>
</dbReference>
<evidence type="ECO:0000256" key="2">
    <source>
        <dbReference type="ARBA" id="ARBA00007104"/>
    </source>
</evidence>
<dbReference type="InterPro" id="IPR015720">
    <property type="entry name" value="Emp24-like"/>
</dbReference>
<feature type="domain" description="GOLD" evidence="11">
    <location>
        <begin position="33"/>
        <end position="120"/>
    </location>
</feature>
<dbReference type="SMART" id="SM01190">
    <property type="entry name" value="EMP24_GP25L"/>
    <property type="match status" value="1"/>
</dbReference>
<sequence>MTTPLRLLAAILHACAAAAVAEALAFDVPSGNSKCLTEELRRGALSHASYRVVGAASTSAAADPRISARVTGPCGEQLHLAEAAERGEFRFEAAEDGEHTACFWTPRYERGAVVSVDVQWDTATAGARAHAEGSGSPPAVAVARNEGRIASIAEELKKLENSARLIHEEMISLRQSEHEMQRLNQETATRIHSFTLLSLVMCVGVAGLQLWHLKTLFQKQHIL</sequence>
<organism evidence="12 13">
    <name type="scientific">Urochloa decumbens</name>
    <dbReference type="NCBI Taxonomy" id="240449"/>
    <lineage>
        <taxon>Eukaryota</taxon>
        <taxon>Viridiplantae</taxon>
        <taxon>Streptophyta</taxon>
        <taxon>Embryophyta</taxon>
        <taxon>Tracheophyta</taxon>
        <taxon>Spermatophyta</taxon>
        <taxon>Magnoliopsida</taxon>
        <taxon>Liliopsida</taxon>
        <taxon>Poales</taxon>
        <taxon>Poaceae</taxon>
        <taxon>PACMAD clade</taxon>
        <taxon>Panicoideae</taxon>
        <taxon>Panicodae</taxon>
        <taxon>Paniceae</taxon>
        <taxon>Melinidinae</taxon>
        <taxon>Urochloa</taxon>
    </lineage>
</organism>
<evidence type="ECO:0000256" key="10">
    <source>
        <dbReference type="SAM" id="SignalP"/>
    </source>
</evidence>
<comment type="similarity">
    <text evidence="2 7">Belongs to the EMP24/GP25L family.</text>
</comment>